<accession>A0A484H794</accession>
<name>A0A484H794_9ZZZZ</name>
<reference evidence="1" key="1">
    <citation type="submission" date="2018-10" db="EMBL/GenBank/DDBJ databases">
        <authorList>
            <person name="Gruber-Vodicka H."/>
            <person name="Jaeckle O."/>
        </authorList>
    </citation>
    <scope>NUCLEOTIDE SEQUENCE</scope>
</reference>
<organism evidence="1">
    <name type="scientific">invertebrate metagenome</name>
    <dbReference type="NCBI Taxonomy" id="1711999"/>
    <lineage>
        <taxon>unclassified sequences</taxon>
        <taxon>metagenomes</taxon>
        <taxon>organismal metagenomes</taxon>
    </lineage>
</organism>
<protein>
    <submittedName>
        <fullName evidence="1">Uncharacterized protein</fullName>
    </submittedName>
</protein>
<dbReference type="AlphaFoldDB" id="A0A484H794"/>
<gene>
    <name evidence="1" type="ORF">RIEGSTA812A_PEG_1057</name>
</gene>
<proteinExistence type="predicted"/>
<sequence>MTFDPLYCPRNGCRTFAVSVYNADVRRLLKDNRSHAFFHDDWANEHCQRVTAKDADEARALTYARLRREEGFVVTEVVPLSFG</sequence>
<evidence type="ECO:0000313" key="1">
    <source>
        <dbReference type="EMBL" id="VBB69584.1"/>
    </source>
</evidence>
<dbReference type="EMBL" id="LR026963">
    <property type="protein sequence ID" value="VBB69584.1"/>
    <property type="molecule type" value="Genomic_DNA"/>
</dbReference>